<dbReference type="CDD" id="cd18046">
    <property type="entry name" value="DEADc_EIF4AII_EIF4AI_DDX2"/>
    <property type="match status" value="1"/>
</dbReference>
<feature type="domain" description="Ubiquitin-like protease family profile" evidence="17">
    <location>
        <begin position="155"/>
        <end position="395"/>
    </location>
</feature>
<dbReference type="InterPro" id="IPR027417">
    <property type="entry name" value="P-loop_NTPase"/>
</dbReference>
<dbReference type="InterPro" id="IPR044728">
    <property type="entry name" value="EIF4A_DEADc"/>
</dbReference>
<dbReference type="InterPro" id="IPR001650">
    <property type="entry name" value="Helicase_C-like"/>
</dbReference>
<evidence type="ECO:0000256" key="4">
    <source>
        <dbReference type="ARBA" id="ARBA00022540"/>
    </source>
</evidence>
<evidence type="ECO:0000256" key="11">
    <source>
        <dbReference type="ARBA" id="ARBA00022884"/>
    </source>
</evidence>
<dbReference type="CDD" id="cd18787">
    <property type="entry name" value="SF2_C_DEAD"/>
    <property type="match status" value="1"/>
</dbReference>
<dbReference type="GO" id="GO:0005730">
    <property type="term" value="C:nucleolus"/>
    <property type="evidence" value="ECO:0007669"/>
    <property type="project" value="UniProtKB-SubCell"/>
</dbReference>
<accession>A0A8J4X6D4</accession>
<comment type="similarity">
    <text evidence="13">Belongs to the DEAD box helicase family. eIF4A subfamily.</text>
</comment>
<dbReference type="GO" id="GO:0005524">
    <property type="term" value="F:ATP binding"/>
    <property type="evidence" value="ECO:0007669"/>
    <property type="project" value="UniProtKB-KW"/>
</dbReference>
<feature type="domain" description="Helicase ATP-binding" evidence="18">
    <location>
        <begin position="364"/>
        <end position="535"/>
    </location>
</feature>
<dbReference type="Pfam" id="PF19722">
    <property type="entry name" value="SENP3_5_N"/>
    <property type="match status" value="1"/>
</dbReference>
<keyword evidence="8" id="KW-0378">Hydrolase</keyword>
<dbReference type="PROSITE" id="PS51195">
    <property type="entry name" value="Q_MOTIF"/>
    <property type="match status" value="1"/>
</dbReference>
<organism evidence="21 22">
    <name type="scientific">Clarias magur</name>
    <name type="common">Asian catfish</name>
    <name type="synonym">Macropteronotus magur</name>
    <dbReference type="NCBI Taxonomy" id="1594786"/>
    <lineage>
        <taxon>Eukaryota</taxon>
        <taxon>Metazoa</taxon>
        <taxon>Chordata</taxon>
        <taxon>Craniata</taxon>
        <taxon>Vertebrata</taxon>
        <taxon>Euteleostomi</taxon>
        <taxon>Actinopterygii</taxon>
        <taxon>Neopterygii</taxon>
        <taxon>Teleostei</taxon>
        <taxon>Ostariophysi</taxon>
        <taxon>Siluriformes</taxon>
        <taxon>Clariidae</taxon>
        <taxon>Clarias</taxon>
    </lineage>
</organism>
<evidence type="ECO:0000256" key="2">
    <source>
        <dbReference type="ARBA" id="ARBA00005234"/>
    </source>
</evidence>
<comment type="subcellular location">
    <subcellularLocation>
        <location evidence="1">Nucleus</location>
        <location evidence="1">Nucleolus</location>
    </subcellularLocation>
</comment>
<proteinExistence type="inferred from homology"/>
<dbReference type="PROSITE" id="PS50600">
    <property type="entry name" value="ULP_PROTEASE"/>
    <property type="match status" value="1"/>
</dbReference>
<evidence type="ECO:0000313" key="21">
    <source>
        <dbReference type="EMBL" id="KAF5895038.1"/>
    </source>
</evidence>
<keyword evidence="12" id="KW-0648">Protein biosynthesis</keyword>
<evidence type="ECO:0000256" key="7">
    <source>
        <dbReference type="ARBA" id="ARBA00022786"/>
    </source>
</evidence>
<dbReference type="GO" id="GO:0003743">
    <property type="term" value="F:translation initiation factor activity"/>
    <property type="evidence" value="ECO:0007669"/>
    <property type="project" value="UniProtKB-KW"/>
</dbReference>
<evidence type="ECO:0000256" key="6">
    <source>
        <dbReference type="ARBA" id="ARBA00022741"/>
    </source>
</evidence>
<evidence type="ECO:0000256" key="12">
    <source>
        <dbReference type="ARBA" id="ARBA00022917"/>
    </source>
</evidence>
<keyword evidence="7" id="KW-0833">Ubl conjugation pathway</keyword>
<keyword evidence="11" id="KW-0694">RNA-binding</keyword>
<dbReference type="InterPro" id="IPR003653">
    <property type="entry name" value="Peptidase_C48_C"/>
</dbReference>
<dbReference type="InterPro" id="IPR011545">
    <property type="entry name" value="DEAD/DEAH_box_helicase_dom"/>
</dbReference>
<comment type="caution">
    <text evidence="21">The sequence shown here is derived from an EMBL/GenBank/DDBJ whole genome shotgun (WGS) entry which is preliminary data.</text>
</comment>
<dbReference type="FunFam" id="3.40.50.300:FF:000089">
    <property type="entry name" value="Eukaryotic initiation factor 4A-II"/>
    <property type="match status" value="1"/>
</dbReference>
<gene>
    <name evidence="21" type="primary">eif4a1b</name>
    <name evidence="21" type="ORF">DAT39_015255</name>
</gene>
<dbReference type="PROSITE" id="PS51192">
    <property type="entry name" value="HELICASE_ATP_BIND_1"/>
    <property type="match status" value="1"/>
</dbReference>
<evidence type="ECO:0000256" key="5">
    <source>
        <dbReference type="ARBA" id="ARBA00022670"/>
    </source>
</evidence>
<keyword evidence="22" id="KW-1185">Reference proteome</keyword>
<dbReference type="SMART" id="SM00487">
    <property type="entry name" value="DEXDc"/>
    <property type="match status" value="1"/>
</dbReference>
<dbReference type="FunFam" id="3.40.50.300:FF:000031">
    <property type="entry name" value="Eukaryotic initiation factor 4A-III"/>
    <property type="match status" value="1"/>
</dbReference>
<feature type="compositionally biased region" description="Polar residues" evidence="16">
    <location>
        <begin position="51"/>
        <end position="66"/>
    </location>
</feature>
<dbReference type="InterPro" id="IPR014014">
    <property type="entry name" value="RNA_helicase_DEAD_Q_motif"/>
</dbReference>
<evidence type="ECO:0000256" key="8">
    <source>
        <dbReference type="ARBA" id="ARBA00022801"/>
    </source>
</evidence>
<feature type="short sequence motif" description="Q motif" evidence="15">
    <location>
        <begin position="333"/>
        <end position="361"/>
    </location>
</feature>
<dbReference type="GO" id="GO:0006508">
    <property type="term" value="P:proteolysis"/>
    <property type="evidence" value="ECO:0007669"/>
    <property type="project" value="UniProtKB-KW"/>
</dbReference>
<dbReference type="InterPro" id="IPR045577">
    <property type="entry name" value="SENP3_5_cons_dom"/>
</dbReference>
<dbReference type="InterPro" id="IPR014001">
    <property type="entry name" value="Helicase_ATP-bd"/>
</dbReference>
<dbReference type="PANTHER" id="PTHR47958">
    <property type="entry name" value="ATP-DEPENDENT RNA HELICASE DBP3"/>
    <property type="match status" value="1"/>
</dbReference>
<evidence type="ECO:0000256" key="3">
    <source>
        <dbReference type="ARBA" id="ARBA00012552"/>
    </source>
</evidence>
<dbReference type="GO" id="GO:0003724">
    <property type="term" value="F:RNA helicase activity"/>
    <property type="evidence" value="ECO:0007669"/>
    <property type="project" value="UniProtKB-EC"/>
</dbReference>
<evidence type="ECO:0000256" key="14">
    <source>
        <dbReference type="ARBA" id="ARBA00047984"/>
    </source>
</evidence>
<keyword evidence="5" id="KW-0645">Protease</keyword>
<name>A0A8J4X6D4_CLAMG</name>
<comment type="catalytic activity">
    <reaction evidence="14">
        <text>ATP + H2O = ADP + phosphate + H(+)</text>
        <dbReference type="Rhea" id="RHEA:13065"/>
        <dbReference type="ChEBI" id="CHEBI:15377"/>
        <dbReference type="ChEBI" id="CHEBI:15378"/>
        <dbReference type="ChEBI" id="CHEBI:30616"/>
        <dbReference type="ChEBI" id="CHEBI:43474"/>
        <dbReference type="ChEBI" id="CHEBI:456216"/>
        <dbReference type="EC" id="3.6.4.13"/>
    </reaction>
</comment>
<keyword evidence="6" id="KW-0547">Nucleotide-binding</keyword>
<dbReference type="InterPro" id="IPR038765">
    <property type="entry name" value="Papain-like_cys_pep_sf"/>
</dbReference>
<evidence type="ECO:0000256" key="16">
    <source>
        <dbReference type="SAM" id="MobiDB-lite"/>
    </source>
</evidence>
<keyword evidence="9" id="KW-0347">Helicase</keyword>
<evidence type="ECO:0000256" key="1">
    <source>
        <dbReference type="ARBA" id="ARBA00004604"/>
    </source>
</evidence>
<keyword evidence="4 21" id="KW-0396">Initiation factor</keyword>
<dbReference type="OrthoDB" id="1939479at2759"/>
<dbReference type="Pfam" id="PF00271">
    <property type="entry name" value="Helicase_C"/>
    <property type="match status" value="1"/>
</dbReference>
<dbReference type="GO" id="GO:0003723">
    <property type="term" value="F:RNA binding"/>
    <property type="evidence" value="ECO:0007669"/>
    <property type="project" value="UniProtKB-KW"/>
</dbReference>
<dbReference type="Gene3D" id="3.40.395.10">
    <property type="entry name" value="Adenoviral Proteinase, Chain A"/>
    <property type="match status" value="1"/>
</dbReference>
<reference evidence="21" key="1">
    <citation type="submission" date="2020-07" db="EMBL/GenBank/DDBJ databases">
        <title>Clarias magur genome sequencing, assembly and annotation.</title>
        <authorList>
            <person name="Kushwaha B."/>
            <person name="Kumar R."/>
            <person name="Das P."/>
            <person name="Joshi C.G."/>
            <person name="Kumar D."/>
            <person name="Nagpure N.S."/>
            <person name="Pandey M."/>
            <person name="Agarwal S."/>
            <person name="Srivastava S."/>
            <person name="Singh M."/>
            <person name="Sahoo L."/>
            <person name="Jayasankar P."/>
            <person name="Meher P.K."/>
            <person name="Koringa P.G."/>
            <person name="Iquebal M.A."/>
            <person name="Das S.P."/>
            <person name="Bit A."/>
            <person name="Patnaik S."/>
            <person name="Patel N."/>
            <person name="Shah T.M."/>
            <person name="Hinsu A."/>
            <person name="Jena J.K."/>
        </authorList>
    </citation>
    <scope>NUCLEOTIDE SEQUENCE</scope>
    <source>
        <strain evidence="21">CIFAMagur01</strain>
        <tissue evidence="21">Testis</tissue>
    </source>
</reference>
<sequence>MRDSGASLAPNRWQGELSLTVSHEGSGVGMAGGHLLAPDSPPNAQGAMDFKSSSAPSLGSSERQDFPSVSMQRVEIALTKEHVSCVQGILDESLHKYGSLIPIHTDDIVEQLQEIFNESFSQPYRKAEVHQIIQSYQRSPGTSMMRGFSVNYKRHVLTMDDLSTLYGQNWLNDQVMNMYGDLVMDSVPDKVHFFNSFFYDKLRTKGYEGVKRWTKNVDIFSKDLLLIPIHLEVHWSLVSVDIKQRFITYFDSQRTLNRRCPKHIFKYLQAESIIKQQRDFLTGWRAFFKMHFSALLPFFVIMSAQHEHRPRDNGPEGMEPDGVIEGNWKEVVDSFDDMNLRENLLRGIYAYGFEKPSAIQQRAILPCIKGYDVIAQAQSGTGKTATFAIAILQQIDIELKATQAMVLAPTRELAQQIQKVVLALGDYMGATCHACIGGTNVRNEVQKLQADVPHIVVGTPGRVFDMLNRRYLSPKYIKMFALDEADEMLSRGFKDQIYEIFQKLSTDIQVILLSATMPQEVLDVTTKFMRDPIRILVKKEELTLEGIRQFYINVEREEWKLDTLCDLYETLTITQAVIFINTRRKVDWLTEKMHARDFTVSALHGDMDQKERDLIMKEFRSGSSRVLITTDLLARGIDVQQVSLVINYDLPTNRENYIH</sequence>
<feature type="region of interest" description="Disordered" evidence="16">
    <location>
        <begin position="24"/>
        <end position="66"/>
    </location>
</feature>
<evidence type="ECO:0000313" key="22">
    <source>
        <dbReference type="Proteomes" id="UP000727407"/>
    </source>
</evidence>
<dbReference type="AlphaFoldDB" id="A0A8J4X6D4"/>
<evidence type="ECO:0000259" key="20">
    <source>
        <dbReference type="PROSITE" id="PS51195"/>
    </source>
</evidence>
<dbReference type="Pfam" id="PF02902">
    <property type="entry name" value="Peptidase_C48"/>
    <property type="match status" value="1"/>
</dbReference>
<dbReference type="EMBL" id="QNUK01000344">
    <property type="protein sequence ID" value="KAF5895038.1"/>
    <property type="molecule type" value="Genomic_DNA"/>
</dbReference>
<dbReference type="EC" id="3.6.4.13" evidence="3"/>
<evidence type="ECO:0000259" key="19">
    <source>
        <dbReference type="PROSITE" id="PS51194"/>
    </source>
</evidence>
<dbReference type="GO" id="GO:0008234">
    <property type="term" value="F:cysteine-type peptidase activity"/>
    <property type="evidence" value="ECO:0007669"/>
    <property type="project" value="InterPro"/>
</dbReference>
<dbReference type="PROSITE" id="PS51194">
    <property type="entry name" value="HELICASE_CTER"/>
    <property type="match status" value="1"/>
</dbReference>
<evidence type="ECO:0000259" key="17">
    <source>
        <dbReference type="PROSITE" id="PS50600"/>
    </source>
</evidence>
<evidence type="ECO:0000256" key="9">
    <source>
        <dbReference type="ARBA" id="ARBA00022806"/>
    </source>
</evidence>
<evidence type="ECO:0000256" key="15">
    <source>
        <dbReference type="PROSITE-ProRule" id="PRU00552"/>
    </source>
</evidence>
<feature type="domain" description="Helicase C-terminal" evidence="19">
    <location>
        <begin position="546"/>
        <end position="659"/>
    </location>
</feature>
<evidence type="ECO:0000259" key="18">
    <source>
        <dbReference type="PROSITE" id="PS51192"/>
    </source>
</evidence>
<comment type="similarity">
    <text evidence="2">Belongs to the peptidase C48 family.</text>
</comment>
<dbReference type="SUPFAM" id="SSF54001">
    <property type="entry name" value="Cysteine proteinases"/>
    <property type="match status" value="1"/>
</dbReference>
<feature type="domain" description="DEAD-box RNA helicase Q" evidence="20">
    <location>
        <begin position="333"/>
        <end position="361"/>
    </location>
</feature>
<keyword evidence="10" id="KW-0067">ATP-binding</keyword>
<evidence type="ECO:0000256" key="10">
    <source>
        <dbReference type="ARBA" id="ARBA00022840"/>
    </source>
</evidence>
<dbReference type="Gene3D" id="3.40.50.300">
    <property type="entry name" value="P-loop containing nucleotide triphosphate hydrolases"/>
    <property type="match status" value="2"/>
</dbReference>
<dbReference type="SMART" id="SM00490">
    <property type="entry name" value="HELICc"/>
    <property type="match status" value="1"/>
</dbReference>
<feature type="non-terminal residue" evidence="21">
    <location>
        <position position="1"/>
    </location>
</feature>
<dbReference type="Pfam" id="PF00270">
    <property type="entry name" value="DEAD"/>
    <property type="match status" value="1"/>
</dbReference>
<dbReference type="Proteomes" id="UP000727407">
    <property type="component" value="Unassembled WGS sequence"/>
</dbReference>
<evidence type="ECO:0000256" key="13">
    <source>
        <dbReference type="ARBA" id="ARBA00024352"/>
    </source>
</evidence>
<dbReference type="SUPFAM" id="SSF52540">
    <property type="entry name" value="P-loop containing nucleoside triphosphate hydrolases"/>
    <property type="match status" value="2"/>
</dbReference>
<protein>
    <recommendedName>
        <fullName evidence="3">RNA helicase</fullName>
        <ecNumber evidence="3">3.6.4.13</ecNumber>
    </recommendedName>
</protein>